<reference evidence="2 3" key="1">
    <citation type="submission" date="2019-02" db="EMBL/GenBank/DDBJ databases">
        <title>Deep-cultivation of Planctomycetes and their phenomic and genomic characterization uncovers novel biology.</title>
        <authorList>
            <person name="Wiegand S."/>
            <person name="Jogler M."/>
            <person name="Boedeker C."/>
            <person name="Pinto D."/>
            <person name="Vollmers J."/>
            <person name="Rivas-Marin E."/>
            <person name="Kohn T."/>
            <person name="Peeters S.H."/>
            <person name="Heuer A."/>
            <person name="Rast P."/>
            <person name="Oberbeckmann S."/>
            <person name="Bunk B."/>
            <person name="Jeske O."/>
            <person name="Meyerdierks A."/>
            <person name="Storesund J.E."/>
            <person name="Kallscheuer N."/>
            <person name="Luecker S."/>
            <person name="Lage O.M."/>
            <person name="Pohl T."/>
            <person name="Merkel B.J."/>
            <person name="Hornburger P."/>
            <person name="Mueller R.-W."/>
            <person name="Bruemmer F."/>
            <person name="Labrenz M."/>
            <person name="Spormann A.M."/>
            <person name="Op Den Camp H."/>
            <person name="Overmann J."/>
            <person name="Amann R."/>
            <person name="Jetten M.S.M."/>
            <person name="Mascher T."/>
            <person name="Medema M.H."/>
            <person name="Devos D.P."/>
            <person name="Kaster A.-K."/>
            <person name="Ovreas L."/>
            <person name="Rohde M."/>
            <person name="Galperin M.Y."/>
            <person name="Jogler C."/>
        </authorList>
    </citation>
    <scope>NUCLEOTIDE SEQUENCE [LARGE SCALE GENOMIC DNA]</scope>
    <source>
        <strain evidence="2 3">KOR34</strain>
    </source>
</reference>
<dbReference type="EMBL" id="SIHJ01000001">
    <property type="protein sequence ID" value="TWT37471.1"/>
    <property type="molecule type" value="Genomic_DNA"/>
</dbReference>
<comment type="caution">
    <text evidence="2">The sequence shown here is derived from an EMBL/GenBank/DDBJ whole genome shotgun (WGS) entry which is preliminary data.</text>
</comment>
<evidence type="ECO:0000313" key="3">
    <source>
        <dbReference type="Proteomes" id="UP000316714"/>
    </source>
</evidence>
<proteinExistence type="predicted"/>
<dbReference type="AlphaFoldDB" id="A0A5C5VH85"/>
<gene>
    <name evidence="2" type="ORF">KOR34_24220</name>
</gene>
<feature type="compositionally biased region" description="Polar residues" evidence="1">
    <location>
        <begin position="90"/>
        <end position="108"/>
    </location>
</feature>
<keyword evidence="3" id="KW-1185">Reference proteome</keyword>
<evidence type="ECO:0000313" key="2">
    <source>
        <dbReference type="EMBL" id="TWT37471.1"/>
    </source>
</evidence>
<protein>
    <submittedName>
        <fullName evidence="2">Uncharacterized protein</fullName>
    </submittedName>
</protein>
<dbReference type="Proteomes" id="UP000316714">
    <property type="component" value="Unassembled WGS sequence"/>
</dbReference>
<organism evidence="2 3">
    <name type="scientific">Posidoniimonas corsicana</name>
    <dbReference type="NCBI Taxonomy" id="1938618"/>
    <lineage>
        <taxon>Bacteria</taxon>
        <taxon>Pseudomonadati</taxon>
        <taxon>Planctomycetota</taxon>
        <taxon>Planctomycetia</taxon>
        <taxon>Pirellulales</taxon>
        <taxon>Lacipirellulaceae</taxon>
        <taxon>Posidoniimonas</taxon>
    </lineage>
</organism>
<evidence type="ECO:0000256" key="1">
    <source>
        <dbReference type="SAM" id="MobiDB-lite"/>
    </source>
</evidence>
<sequence>MSRDSQAIARVVQSVLRGGKGRAPTPLLLLACVLLAGYLFFEPSLERSWGVDLPGVHEYAGENAPQGTPPAGRTSGAESAPRAGTGGQGRQATSVESLIRSNSDTYTSPAGLRYSRGTQHGHHLRHLMAHAEDEPNRPGQHGVFDSNDVQEVVDLVDEAYRKAERGVDTRERREGDRTVYVVDMRRRVGYVGGQSGGRRGHPPADHIQLVLVGEKLITAYPLIP</sequence>
<name>A0A5C5VH85_9BACT</name>
<feature type="region of interest" description="Disordered" evidence="1">
    <location>
        <begin position="60"/>
        <end position="124"/>
    </location>
</feature>
<accession>A0A5C5VH85</accession>